<gene>
    <name evidence="1" type="ORF">HF882_22490</name>
</gene>
<proteinExistence type="predicted"/>
<dbReference type="RefSeq" id="WP_168964259.1">
    <property type="nucleotide sequence ID" value="NZ_JABAEW010000109.1"/>
</dbReference>
<organism evidence="1 2">
    <name type="scientific">Victivallis vadensis</name>
    <dbReference type="NCBI Taxonomy" id="172901"/>
    <lineage>
        <taxon>Bacteria</taxon>
        <taxon>Pseudomonadati</taxon>
        <taxon>Lentisphaerota</taxon>
        <taxon>Lentisphaeria</taxon>
        <taxon>Victivallales</taxon>
        <taxon>Victivallaceae</taxon>
        <taxon>Victivallis</taxon>
    </lineage>
</organism>
<comment type="caution">
    <text evidence="1">The sequence shown here is derived from an EMBL/GenBank/DDBJ whole genome shotgun (WGS) entry which is preliminary data.</text>
</comment>
<dbReference type="EMBL" id="JABAEW010000109">
    <property type="protein sequence ID" value="NMD89358.1"/>
    <property type="molecule type" value="Genomic_DNA"/>
</dbReference>
<dbReference type="AlphaFoldDB" id="A0A848B1E5"/>
<name>A0A848B1E5_9BACT</name>
<sequence length="104" mass="11611">MKLRIGPELRRQLAIVKLCGFSAADAVNCAARRWERYGKPDLSEAEAGTTYGGTVVTVEPPAGMDADTVRRLLAWYFKNWPARPPRYRFDPGKLVPGKDYKVVG</sequence>
<reference evidence="1 2" key="1">
    <citation type="submission" date="2020-04" db="EMBL/GenBank/DDBJ databases">
        <authorList>
            <person name="Hitch T.C.A."/>
            <person name="Wylensek D."/>
            <person name="Clavel T."/>
        </authorList>
    </citation>
    <scope>NUCLEOTIDE SEQUENCE [LARGE SCALE GENOMIC DNA]</scope>
    <source>
        <strain evidence="1 2">COR2-253-APC-1A</strain>
    </source>
</reference>
<evidence type="ECO:0000313" key="2">
    <source>
        <dbReference type="Proteomes" id="UP000576225"/>
    </source>
</evidence>
<accession>A0A848B1E5</accession>
<protein>
    <submittedName>
        <fullName evidence="1">Uncharacterized protein</fullName>
    </submittedName>
</protein>
<evidence type="ECO:0000313" key="1">
    <source>
        <dbReference type="EMBL" id="NMD89358.1"/>
    </source>
</evidence>
<dbReference type="Proteomes" id="UP000576225">
    <property type="component" value="Unassembled WGS sequence"/>
</dbReference>